<evidence type="ECO:0000313" key="2">
    <source>
        <dbReference type="EMBL" id="KAJ6828053.1"/>
    </source>
</evidence>
<evidence type="ECO:0000313" key="4">
    <source>
        <dbReference type="Proteomes" id="UP001140949"/>
    </source>
</evidence>
<protein>
    <submittedName>
        <fullName evidence="2">Importin-5</fullName>
    </submittedName>
</protein>
<reference evidence="2" key="2">
    <citation type="submission" date="2023-04" db="EMBL/GenBank/DDBJ databases">
        <authorList>
            <person name="Bruccoleri R.E."/>
            <person name="Oakeley E.J."/>
            <person name="Faust A.-M."/>
            <person name="Dessus-Babus S."/>
            <person name="Altorfer M."/>
            <person name="Burckhardt D."/>
            <person name="Oertli M."/>
            <person name="Naumann U."/>
            <person name="Petersen F."/>
            <person name="Wong J."/>
        </authorList>
    </citation>
    <scope>NUCLEOTIDE SEQUENCE</scope>
    <source>
        <strain evidence="2">GSM-AAB239-AS_SAM_17_03QT</strain>
        <tissue evidence="2">Leaf</tissue>
    </source>
</reference>
<evidence type="ECO:0000313" key="3">
    <source>
        <dbReference type="EMBL" id="KAJ6847736.1"/>
    </source>
</evidence>
<keyword evidence="4" id="KW-1185">Reference proteome</keyword>
<evidence type="ECO:0000256" key="1">
    <source>
        <dbReference type="SAM" id="MobiDB-lite"/>
    </source>
</evidence>
<reference evidence="2" key="1">
    <citation type="journal article" date="2023" name="GigaByte">
        <title>Genome assembly of the bearded iris, Iris pallida Lam.</title>
        <authorList>
            <person name="Bruccoleri R.E."/>
            <person name="Oakeley E.J."/>
            <person name="Faust A.M.E."/>
            <person name="Altorfer M."/>
            <person name="Dessus-Babus S."/>
            <person name="Burckhardt D."/>
            <person name="Oertli M."/>
            <person name="Naumann U."/>
            <person name="Petersen F."/>
            <person name="Wong J."/>
        </authorList>
    </citation>
    <scope>NUCLEOTIDE SEQUENCE</scope>
    <source>
        <strain evidence="2">GSM-AAB239-AS_SAM_17_03QT</strain>
    </source>
</reference>
<feature type="region of interest" description="Disordered" evidence="1">
    <location>
        <begin position="1"/>
        <end position="24"/>
    </location>
</feature>
<dbReference type="Proteomes" id="UP001140949">
    <property type="component" value="Unassembled WGS sequence"/>
</dbReference>
<gene>
    <name evidence="3" type="ORF">M6B38_276220</name>
    <name evidence="2" type="ORF">M6B38_364785</name>
</gene>
<dbReference type="EMBL" id="JANAVB010019798">
    <property type="protein sequence ID" value="KAJ6828053.1"/>
    <property type="molecule type" value="Genomic_DNA"/>
</dbReference>
<proteinExistence type="predicted"/>
<dbReference type="EMBL" id="JANAVB010004996">
    <property type="protein sequence ID" value="KAJ6847736.1"/>
    <property type="molecule type" value="Genomic_DNA"/>
</dbReference>
<comment type="caution">
    <text evidence="2">The sequence shown here is derived from an EMBL/GenBank/DDBJ whole genome shotgun (WGS) entry which is preliminary data.</text>
</comment>
<sequence>MNPPPPLPTEGDLVVTGMGPSRRK</sequence>
<name>A0AAX6GHR6_IRIPA</name>
<organism evidence="2 4">
    <name type="scientific">Iris pallida</name>
    <name type="common">Sweet iris</name>
    <dbReference type="NCBI Taxonomy" id="29817"/>
    <lineage>
        <taxon>Eukaryota</taxon>
        <taxon>Viridiplantae</taxon>
        <taxon>Streptophyta</taxon>
        <taxon>Embryophyta</taxon>
        <taxon>Tracheophyta</taxon>
        <taxon>Spermatophyta</taxon>
        <taxon>Magnoliopsida</taxon>
        <taxon>Liliopsida</taxon>
        <taxon>Asparagales</taxon>
        <taxon>Iridaceae</taxon>
        <taxon>Iridoideae</taxon>
        <taxon>Irideae</taxon>
        <taxon>Iris</taxon>
    </lineage>
</organism>
<dbReference type="AlphaFoldDB" id="A0AAX6GHR6"/>
<accession>A0AAX6GHR6</accession>